<reference evidence="5 6" key="1">
    <citation type="journal article" date="2012" name="J. Bacteriol.">
        <title>Draft Genome Sequence of Novosphingobium nitrogenifigens Y88T.</title>
        <authorList>
            <person name="Strabala T.J."/>
            <person name="Macdonald L."/>
            <person name="Liu V."/>
            <person name="Smit A.M."/>
        </authorList>
    </citation>
    <scope>NUCLEOTIDE SEQUENCE [LARGE SCALE GENOMIC DNA]</scope>
    <source>
        <strain evidence="5 6">DSM 19370</strain>
    </source>
</reference>
<accession>F1Z450</accession>
<dbReference type="eggNOG" id="COG2913">
    <property type="taxonomic scope" value="Bacteria"/>
</dbReference>
<protein>
    <submittedName>
        <fullName evidence="5">SmpA/OmlA</fullName>
    </submittedName>
</protein>
<evidence type="ECO:0000313" key="5">
    <source>
        <dbReference type="EMBL" id="EGD60607.1"/>
    </source>
</evidence>
<feature type="compositionally biased region" description="Gly residues" evidence="3">
    <location>
        <begin position="147"/>
        <end position="170"/>
    </location>
</feature>
<comment type="caution">
    <text evidence="5">The sequence shown here is derived from an EMBL/GenBank/DDBJ whole genome shotgun (WGS) entry which is preliminary data.</text>
</comment>
<keyword evidence="6" id="KW-1185">Reference proteome</keyword>
<proteinExistence type="predicted"/>
<name>F1Z450_9SPHN</name>
<feature type="domain" description="Outer membrane protein assembly factor BamE" evidence="4">
    <location>
        <begin position="31"/>
        <end position="105"/>
    </location>
</feature>
<dbReference type="Gene3D" id="3.30.1450.10">
    <property type="match status" value="1"/>
</dbReference>
<dbReference type="RefSeq" id="WP_008068173.1">
    <property type="nucleotide sequence ID" value="NZ_AQWK01000017.1"/>
</dbReference>
<evidence type="ECO:0000259" key="4">
    <source>
        <dbReference type="Pfam" id="PF04355"/>
    </source>
</evidence>
<dbReference type="STRING" id="983920.Y88_2720"/>
<dbReference type="InterPro" id="IPR007450">
    <property type="entry name" value="BamE_dom"/>
</dbReference>
<dbReference type="InParanoid" id="F1Z450"/>
<feature type="region of interest" description="Disordered" evidence="3">
    <location>
        <begin position="146"/>
        <end position="170"/>
    </location>
</feature>
<evidence type="ECO:0000256" key="2">
    <source>
        <dbReference type="ARBA" id="ARBA00023136"/>
    </source>
</evidence>
<dbReference type="PROSITE" id="PS51257">
    <property type="entry name" value="PROKAR_LIPOPROTEIN"/>
    <property type="match status" value="1"/>
</dbReference>
<dbReference type="OrthoDB" id="7160681at2"/>
<dbReference type="InterPro" id="IPR037873">
    <property type="entry name" value="BamE-like"/>
</dbReference>
<evidence type="ECO:0000313" key="6">
    <source>
        <dbReference type="Proteomes" id="UP000004728"/>
    </source>
</evidence>
<evidence type="ECO:0000256" key="3">
    <source>
        <dbReference type="SAM" id="MobiDB-lite"/>
    </source>
</evidence>
<evidence type="ECO:0000256" key="1">
    <source>
        <dbReference type="ARBA" id="ARBA00022729"/>
    </source>
</evidence>
<dbReference type="Pfam" id="PF04355">
    <property type="entry name" value="BamE"/>
    <property type="match status" value="1"/>
</dbReference>
<keyword evidence="2" id="KW-0472">Membrane</keyword>
<dbReference type="AlphaFoldDB" id="F1Z450"/>
<dbReference type="Proteomes" id="UP000004728">
    <property type="component" value="Unassembled WGS sequence"/>
</dbReference>
<dbReference type="GO" id="GO:0019867">
    <property type="term" value="C:outer membrane"/>
    <property type="evidence" value="ECO:0007669"/>
    <property type="project" value="InterPro"/>
</dbReference>
<dbReference type="EMBL" id="AEWJ01000017">
    <property type="protein sequence ID" value="EGD60607.1"/>
    <property type="molecule type" value="Genomic_DNA"/>
</dbReference>
<dbReference type="HOGENOM" id="CLU_104933_0_1_5"/>
<sequence>MQLKRITMRGGAVLALAMTAGGCSSIRDHRGYLVDPALTQSVLPGVDNRLSVERSLGQPTLKSQFGQATWYYVSLDTLQKPFTRPRIHSGSIMKIAFDAAGNVQQVANDGVEKAVRIEPDQHSTATLGHERSFFEDLFGNIGTVGAVPGGGQQGGGGNTGGGGGTGPNGS</sequence>
<organism evidence="5 6">
    <name type="scientific">Novosphingobium nitrogenifigens DSM 19370</name>
    <dbReference type="NCBI Taxonomy" id="983920"/>
    <lineage>
        <taxon>Bacteria</taxon>
        <taxon>Pseudomonadati</taxon>
        <taxon>Pseudomonadota</taxon>
        <taxon>Alphaproteobacteria</taxon>
        <taxon>Sphingomonadales</taxon>
        <taxon>Sphingomonadaceae</taxon>
        <taxon>Novosphingobium</taxon>
    </lineage>
</organism>
<keyword evidence="1" id="KW-0732">Signal</keyword>
<gene>
    <name evidence="5" type="ORF">Y88_2720</name>
</gene>